<evidence type="ECO:0000313" key="4">
    <source>
        <dbReference type="Proteomes" id="UP000222564"/>
    </source>
</evidence>
<feature type="region of interest" description="Disordered" evidence="1">
    <location>
        <begin position="269"/>
        <end position="309"/>
    </location>
</feature>
<dbReference type="InterPro" id="IPR012340">
    <property type="entry name" value="NA-bd_OB-fold"/>
</dbReference>
<feature type="domain" description="S1 motif" evidence="2">
    <location>
        <begin position="29"/>
        <end position="103"/>
    </location>
</feature>
<comment type="caution">
    <text evidence="3">The sequence shown here is derived from an EMBL/GenBank/DDBJ whole genome shotgun (WGS) entry which is preliminary data.</text>
</comment>
<dbReference type="RefSeq" id="WP_099084150.1">
    <property type="nucleotide sequence ID" value="NZ_AWQQ01000146.1"/>
</dbReference>
<sequence>MQNFKLAPEGLELRELDVWGPIYEAKTYGTIITARVVRVRHINGQGETWEIEFDNAPGITGLVPADESGLPDKTSMKTFIGQPISVKVIAVNRKENLVAASRKEAVNIALNKLINQVTEGEEISSVVKSVGERSVLLDIGGGVIVKLPIEKARLSGGVPLDVQYRMGSVVNVIVTGIDKQEKNITVEPTDPWARWQFERGEVVVGTIVGTRDTTTFVAVKPGLIGIAPYRAKDTFAVGDKLEFQVAAFDVKERKLHLVEWDPKKTLQRRRQKLFSRKRRSKQASNSRGEKISTGVYKNSFEQKQPGKEN</sequence>
<dbReference type="PROSITE" id="PS50126">
    <property type="entry name" value="S1"/>
    <property type="match status" value="2"/>
</dbReference>
<dbReference type="SMART" id="SM00316">
    <property type="entry name" value="S1"/>
    <property type="match status" value="3"/>
</dbReference>
<name>A0A2C6MBF9_9FIRM</name>
<organism evidence="3 4">
    <name type="scientific">Desulforamulus profundi</name>
    <dbReference type="NCBI Taxonomy" id="1383067"/>
    <lineage>
        <taxon>Bacteria</taxon>
        <taxon>Bacillati</taxon>
        <taxon>Bacillota</taxon>
        <taxon>Clostridia</taxon>
        <taxon>Eubacteriales</taxon>
        <taxon>Peptococcaceae</taxon>
        <taxon>Desulforamulus</taxon>
    </lineage>
</organism>
<dbReference type="SUPFAM" id="SSF50249">
    <property type="entry name" value="Nucleic acid-binding proteins"/>
    <property type="match status" value="3"/>
</dbReference>
<evidence type="ECO:0000256" key="1">
    <source>
        <dbReference type="SAM" id="MobiDB-lite"/>
    </source>
</evidence>
<dbReference type="Gene3D" id="2.40.50.140">
    <property type="entry name" value="Nucleic acid-binding proteins"/>
    <property type="match status" value="2"/>
</dbReference>
<dbReference type="EMBL" id="AWQQ01000146">
    <property type="protein sequence ID" value="PHJ36844.1"/>
    <property type="molecule type" value="Genomic_DNA"/>
</dbReference>
<dbReference type="GO" id="GO:0003676">
    <property type="term" value="F:nucleic acid binding"/>
    <property type="evidence" value="ECO:0007669"/>
    <property type="project" value="InterPro"/>
</dbReference>
<dbReference type="Proteomes" id="UP000222564">
    <property type="component" value="Unassembled WGS sequence"/>
</dbReference>
<feature type="domain" description="S1 motif" evidence="2">
    <location>
        <begin position="120"/>
        <end position="189"/>
    </location>
</feature>
<feature type="compositionally biased region" description="Basic residues" evidence="1">
    <location>
        <begin position="269"/>
        <end position="281"/>
    </location>
</feature>
<accession>A0A2C6MBF9</accession>
<proteinExistence type="predicted"/>
<gene>
    <name evidence="3" type="ORF">P378_19985</name>
</gene>
<keyword evidence="4" id="KW-1185">Reference proteome</keyword>
<dbReference type="OrthoDB" id="9793609at2"/>
<protein>
    <submittedName>
        <fullName evidence="3">RNA-binding protein S1</fullName>
    </submittedName>
</protein>
<dbReference type="AlphaFoldDB" id="A0A2C6MBF9"/>
<dbReference type="InterPro" id="IPR003029">
    <property type="entry name" value="S1_domain"/>
</dbReference>
<evidence type="ECO:0000313" key="3">
    <source>
        <dbReference type="EMBL" id="PHJ36844.1"/>
    </source>
</evidence>
<reference evidence="3 4" key="1">
    <citation type="submission" date="2013-09" db="EMBL/GenBank/DDBJ databases">
        <title>Biodegradation of hydrocarbons in the deep terrestrial subsurface : characterization of a microbial consortium composed of two Desulfotomaculum species originating from a deep geological formation.</title>
        <authorList>
            <person name="Aullo T."/>
            <person name="Berlendis S."/>
            <person name="Lascourreges J.-F."/>
            <person name="Dessort D."/>
            <person name="Saint-Laurent S."/>
            <person name="Schraauwers B."/>
            <person name="Mas J."/>
            <person name="Magot M."/>
            <person name="Ranchou-Peyruse A."/>
        </authorList>
    </citation>
    <scope>NUCLEOTIDE SEQUENCE [LARGE SCALE GENOMIC DNA]</scope>
    <source>
        <strain evidence="3 4">Bs107</strain>
    </source>
</reference>
<evidence type="ECO:0000259" key="2">
    <source>
        <dbReference type="PROSITE" id="PS50126"/>
    </source>
</evidence>